<accession>W9KQV8</accession>
<proteinExistence type="predicted"/>
<evidence type="ECO:0000313" key="1">
    <source>
        <dbReference type="EMBL" id="EWZ44380.1"/>
    </source>
</evidence>
<sequence>MHELAYATLLELMCEVQMLGKHQAASGKVHNFGDRPATR</sequence>
<dbReference type="AlphaFoldDB" id="W9KQV8"/>
<name>W9KQV8_FUSOX</name>
<dbReference type="Proteomes" id="UP000030766">
    <property type="component" value="Unassembled WGS sequence"/>
</dbReference>
<dbReference type="EMBL" id="JH717898">
    <property type="protein sequence ID" value="EWZ44380.1"/>
    <property type="molecule type" value="Genomic_DNA"/>
</dbReference>
<reference evidence="1" key="1">
    <citation type="submission" date="2011-06" db="EMBL/GenBank/DDBJ databases">
        <title>The Genome Sequence of Fusarium oxysporum Fo47.</title>
        <authorList>
            <consortium name="The Broad Institute Genome Sequencing Platform"/>
            <person name="Ma L.-J."/>
            <person name="Gale L.R."/>
            <person name="Schwartz D.C."/>
            <person name="Zhou S."/>
            <person name="Corby-Kistler H."/>
            <person name="Young S.K."/>
            <person name="Zeng Q."/>
            <person name="Gargeya S."/>
            <person name="Fitzgerald M."/>
            <person name="Haas B."/>
            <person name="Abouelleil A."/>
            <person name="Alvarado L."/>
            <person name="Arachchi H.M."/>
            <person name="Berlin A."/>
            <person name="Brown A."/>
            <person name="Chapman S.B."/>
            <person name="Chen Z."/>
            <person name="Dunbar C."/>
            <person name="Freedman E."/>
            <person name="Gearin G."/>
            <person name="Gellesch M."/>
            <person name="Goldberg J."/>
            <person name="Griggs A."/>
            <person name="Gujja S."/>
            <person name="Heiman D."/>
            <person name="Howarth C."/>
            <person name="Larson L."/>
            <person name="Lui A."/>
            <person name="MacDonald P.J.P."/>
            <person name="Mehta T."/>
            <person name="Montmayeur A."/>
            <person name="Murphy C."/>
            <person name="Neiman D."/>
            <person name="Pearson M."/>
            <person name="Priest M."/>
            <person name="Roberts A."/>
            <person name="Saif S."/>
            <person name="Shea T."/>
            <person name="Shenoy N."/>
            <person name="Sisk P."/>
            <person name="Stolte C."/>
            <person name="Sykes S."/>
            <person name="Wortman J."/>
            <person name="Nusbaum C."/>
            <person name="Birren B."/>
        </authorList>
    </citation>
    <scope>NUCLEOTIDE SEQUENCE [LARGE SCALE GENOMIC DNA]</scope>
    <source>
        <strain evidence="1">Fo47</strain>
    </source>
</reference>
<organism evidence="1">
    <name type="scientific">Fusarium oxysporum Fo47</name>
    <dbReference type="NCBI Taxonomy" id="660027"/>
    <lineage>
        <taxon>Eukaryota</taxon>
        <taxon>Fungi</taxon>
        <taxon>Dikarya</taxon>
        <taxon>Ascomycota</taxon>
        <taxon>Pezizomycotina</taxon>
        <taxon>Sordariomycetes</taxon>
        <taxon>Hypocreomycetidae</taxon>
        <taxon>Hypocreales</taxon>
        <taxon>Nectriaceae</taxon>
        <taxon>Fusarium</taxon>
        <taxon>Fusarium oxysporum species complex</taxon>
    </lineage>
</organism>
<gene>
    <name evidence="1" type="ORF">FOZG_05194</name>
</gene>
<reference evidence="1" key="2">
    <citation type="submission" date="2012-06" db="EMBL/GenBank/DDBJ databases">
        <title>Annotation of the Genome Sequence of Fusarium oxysporum Fo47.</title>
        <authorList>
            <consortium name="The Broad Institute Genomics Platform"/>
            <person name="Ma L.-J."/>
            <person name="Corby-Kistler H."/>
            <person name="Broz K."/>
            <person name="Gale L.R."/>
            <person name="Jonkers W."/>
            <person name="O'Donnell K."/>
            <person name="Ploetz R."/>
            <person name="Steinberg C."/>
            <person name="Schwartz D.C."/>
            <person name="VanEtten H."/>
            <person name="Zhou S."/>
            <person name="Young S.K."/>
            <person name="Zeng Q."/>
            <person name="Gargeya S."/>
            <person name="Fitzgerald M."/>
            <person name="Abouelleil A."/>
            <person name="Alvarado L."/>
            <person name="Chapman S.B."/>
            <person name="Gainer-Dewar J."/>
            <person name="Goldberg J."/>
            <person name="Griggs A."/>
            <person name="Gujja S."/>
            <person name="Hansen M."/>
            <person name="Howarth C."/>
            <person name="Imamovic A."/>
            <person name="Ireland A."/>
            <person name="Larimer J."/>
            <person name="McCowan C."/>
            <person name="Murphy C."/>
            <person name="Pearson M."/>
            <person name="Poon T.W."/>
            <person name="Priest M."/>
            <person name="Roberts A."/>
            <person name="Saif S."/>
            <person name="Shea T."/>
            <person name="Sykes S."/>
            <person name="Wortman J."/>
            <person name="Nusbaum C."/>
            <person name="Birren B."/>
        </authorList>
    </citation>
    <scope>NUCLEOTIDE SEQUENCE</scope>
    <source>
        <strain evidence="1">Fo47</strain>
    </source>
</reference>
<dbReference type="HOGENOM" id="CLU_3320069_0_0_1"/>
<protein>
    <submittedName>
        <fullName evidence="1">Uncharacterized protein</fullName>
    </submittedName>
</protein>
<dbReference type="VEuPathDB" id="FungiDB:FOZG_05194"/>